<dbReference type="Gramene" id="NC2G0034730.1">
    <property type="protein sequence ID" value="NC2G0034730.1:cds"/>
    <property type="gene ID" value="NC2G0034730"/>
</dbReference>
<dbReference type="Pfam" id="PF13041">
    <property type="entry name" value="PPR_2"/>
    <property type="match status" value="3"/>
</dbReference>
<dbReference type="PANTHER" id="PTHR24015">
    <property type="entry name" value="OS07G0578800 PROTEIN-RELATED"/>
    <property type="match status" value="1"/>
</dbReference>
<dbReference type="PANTHER" id="PTHR24015:SF1934">
    <property type="entry name" value="PENTATRICOPEPTIDE REPEAT-CONTAINING PROTEIN"/>
    <property type="match status" value="1"/>
</dbReference>
<feature type="repeat" description="PPR" evidence="2">
    <location>
        <begin position="203"/>
        <end position="237"/>
    </location>
</feature>
<organism evidence="3">
    <name type="scientific">Nymphaea colorata</name>
    <name type="common">pocket water lily</name>
    <dbReference type="NCBI Taxonomy" id="210225"/>
    <lineage>
        <taxon>Eukaryota</taxon>
        <taxon>Viridiplantae</taxon>
        <taxon>Streptophyta</taxon>
        <taxon>Embryophyta</taxon>
        <taxon>Tracheophyta</taxon>
        <taxon>Spermatophyta</taxon>
        <taxon>Magnoliopsida</taxon>
        <taxon>Nymphaeales</taxon>
        <taxon>Nymphaeaceae</taxon>
        <taxon>Nymphaea</taxon>
    </lineage>
</organism>
<dbReference type="Gene3D" id="1.25.40.10">
    <property type="entry name" value="Tetratricopeptide repeat domain"/>
    <property type="match status" value="4"/>
</dbReference>
<dbReference type="OMA" id="GEASICN"/>
<dbReference type="NCBIfam" id="TIGR00756">
    <property type="entry name" value="PPR"/>
    <property type="match status" value="7"/>
</dbReference>
<dbReference type="FunFam" id="1.25.40.10:FF:000682">
    <property type="entry name" value="Pentatricopeptide repeat-containing protein At3g16610"/>
    <property type="match status" value="1"/>
</dbReference>
<dbReference type="InterPro" id="IPR046960">
    <property type="entry name" value="PPR_At4g14850-like_plant"/>
</dbReference>
<evidence type="ECO:0008006" key="4">
    <source>
        <dbReference type="Google" id="ProtNLM"/>
    </source>
</evidence>
<dbReference type="PROSITE" id="PS51375">
    <property type="entry name" value="PPR"/>
    <property type="match status" value="6"/>
</dbReference>
<dbReference type="AlphaFoldDB" id="A0A5K1ASJ9"/>
<dbReference type="InterPro" id="IPR011990">
    <property type="entry name" value="TPR-like_helical_dom_sf"/>
</dbReference>
<evidence type="ECO:0000313" key="3">
    <source>
        <dbReference type="EMBL" id="VVW05180.1"/>
    </source>
</evidence>
<proteinExistence type="predicted"/>
<dbReference type="GO" id="GO:0003729">
    <property type="term" value="F:mRNA binding"/>
    <property type="evidence" value="ECO:0007669"/>
    <property type="project" value="UniProtKB-ARBA"/>
</dbReference>
<dbReference type="EMBL" id="LR721780">
    <property type="protein sequence ID" value="VVW05180.1"/>
    <property type="molecule type" value="Genomic_DNA"/>
</dbReference>
<dbReference type="InterPro" id="IPR002885">
    <property type="entry name" value="PPR_rpt"/>
</dbReference>
<sequence>MLSRWNALVQRYIKDGFYGETLNLYCTMLKSGRPPDNFTFPLVIKSCAQLGILNDGKKIHAHSIIMGLESDVFVQTALVDMYGKTGDLSFARKVFDKMPKRSIVSWNAMIDGYCKVGEFSVALGIFNSLLMGDLRPNLSSLVSITAGSGQCGFPEIGRSIHCHGMKLGHDLDSVLCNSIMKMYIALGLVDSARLVFNLMLERSVVSWTTLIGGYTKIGNFHQAFLLFSQMLLEGTRPDSVTFINLLPGCVGFGSVLVGSSLHASIIKSGCEHDDLAMTALVSMYMKFHDANSSRKLFEVRSDKSVFLWTSLITGYVQNGDPSEALVLFQKMLNSHTKPNEITISSALSAAAELGSLAMGKWIEEYIYTNKIKMSIRVATALINMYCKCGSIEDARGLFDRSPNRDLALWSSMIIGYAINGKGKEAIGLFSDMLKDGTRPDDMVVTGILTACCHSGSVTDGLHYFLSMKNDFNIEPKLVHYSCMIDLLSRAGYLDEAWKIIQEVPIDYQVALMAPFLSACKTHANVGLAEAARPLLEHQPSGCGSHVLLSNIYAAAGKWDMAESTRGLVQQKGLVKEAGCSKLEVDTVDHFFERRVI</sequence>
<gene>
    <name evidence="3" type="ORF">NYM_LOCUS12455</name>
</gene>
<feature type="repeat" description="PPR" evidence="2">
    <location>
        <begin position="71"/>
        <end position="101"/>
    </location>
</feature>
<keyword evidence="1" id="KW-0677">Repeat</keyword>
<name>A0A5K1ASJ9_9MAGN</name>
<dbReference type="OrthoDB" id="185373at2759"/>
<feature type="repeat" description="PPR" evidence="2">
    <location>
        <begin position="102"/>
        <end position="136"/>
    </location>
</feature>
<dbReference type="GO" id="GO:0009451">
    <property type="term" value="P:RNA modification"/>
    <property type="evidence" value="ECO:0007669"/>
    <property type="project" value="InterPro"/>
</dbReference>
<protein>
    <recommendedName>
        <fullName evidence="4">Pentacotripeptide-repeat region of PRORP domain-containing protein</fullName>
    </recommendedName>
</protein>
<evidence type="ECO:0000256" key="1">
    <source>
        <dbReference type="ARBA" id="ARBA00022737"/>
    </source>
</evidence>
<feature type="repeat" description="PPR" evidence="2">
    <location>
        <begin position="304"/>
        <end position="338"/>
    </location>
</feature>
<evidence type="ECO:0000256" key="2">
    <source>
        <dbReference type="PROSITE-ProRule" id="PRU00708"/>
    </source>
</evidence>
<dbReference type="Pfam" id="PF01535">
    <property type="entry name" value="PPR"/>
    <property type="match status" value="5"/>
</dbReference>
<dbReference type="FunFam" id="1.25.40.10:FF:000090">
    <property type="entry name" value="Pentatricopeptide repeat-containing protein, chloroplastic"/>
    <property type="match status" value="1"/>
</dbReference>
<dbReference type="InterPro" id="IPR046848">
    <property type="entry name" value="E_motif"/>
</dbReference>
<feature type="repeat" description="PPR" evidence="2">
    <location>
        <begin position="1"/>
        <end position="35"/>
    </location>
</feature>
<feature type="repeat" description="PPR" evidence="2">
    <location>
        <begin position="405"/>
        <end position="439"/>
    </location>
</feature>
<accession>A0A5K1ASJ9</accession>
<reference evidence="3" key="1">
    <citation type="submission" date="2019-09" db="EMBL/GenBank/DDBJ databases">
        <authorList>
            <person name="Zhang L."/>
        </authorList>
    </citation>
    <scope>NUCLEOTIDE SEQUENCE</scope>
</reference>
<dbReference type="Pfam" id="PF20431">
    <property type="entry name" value="E_motif"/>
    <property type="match status" value="1"/>
</dbReference>
<dbReference type="FunFam" id="1.25.40.10:FF:000073">
    <property type="entry name" value="Pentatricopeptide repeat-containing protein chloroplastic"/>
    <property type="match status" value="1"/>
</dbReference>